<feature type="domain" description="Flagellar motor switch protein FliN-like C-terminal" evidence="11">
    <location>
        <begin position="254"/>
        <end position="322"/>
    </location>
</feature>
<dbReference type="GO" id="GO:0003774">
    <property type="term" value="F:cytoskeletal motor activity"/>
    <property type="evidence" value="ECO:0007669"/>
    <property type="project" value="InterPro"/>
</dbReference>
<organism evidence="12">
    <name type="scientific">hydrothermal vent metagenome</name>
    <dbReference type="NCBI Taxonomy" id="652676"/>
    <lineage>
        <taxon>unclassified sequences</taxon>
        <taxon>metagenomes</taxon>
        <taxon>ecological metagenomes</taxon>
    </lineage>
</organism>
<dbReference type="PRINTS" id="PR00955">
    <property type="entry name" value="FLGMOTORFLIM"/>
</dbReference>
<dbReference type="NCBIfam" id="TIGR01397">
    <property type="entry name" value="fliM_switch"/>
    <property type="match status" value="1"/>
</dbReference>
<evidence type="ECO:0000256" key="1">
    <source>
        <dbReference type="ARBA" id="ARBA00004117"/>
    </source>
</evidence>
<evidence type="ECO:0000256" key="2">
    <source>
        <dbReference type="ARBA" id="ARBA00004417"/>
    </source>
</evidence>
<evidence type="ECO:0000256" key="4">
    <source>
        <dbReference type="ARBA" id="ARBA00021898"/>
    </source>
</evidence>
<dbReference type="Gene3D" id="2.30.330.10">
    <property type="entry name" value="SpoA-like"/>
    <property type="match status" value="1"/>
</dbReference>
<dbReference type="GO" id="GO:0050918">
    <property type="term" value="P:positive chemotaxis"/>
    <property type="evidence" value="ECO:0007669"/>
    <property type="project" value="TreeGrafter"/>
</dbReference>
<keyword evidence="6" id="KW-0145">Chemotaxis</keyword>
<keyword evidence="7" id="KW-0997">Cell inner membrane</keyword>
<gene>
    <name evidence="12" type="ORF">MNBD_GAMMA11-2376</name>
</gene>
<comment type="similarity">
    <text evidence="3">Belongs to the FliM family.</text>
</comment>
<dbReference type="AlphaFoldDB" id="A0A3B0XBC3"/>
<dbReference type="Gene3D" id="3.40.1550.10">
    <property type="entry name" value="CheC-like"/>
    <property type="match status" value="1"/>
</dbReference>
<accession>A0A3B0XBC3</accession>
<keyword evidence="12" id="KW-0969">Cilium</keyword>
<dbReference type="PANTHER" id="PTHR30034:SF3">
    <property type="entry name" value="FLAGELLAR MOTOR SWITCH PROTEIN FLIM"/>
    <property type="match status" value="1"/>
</dbReference>
<evidence type="ECO:0000256" key="7">
    <source>
        <dbReference type="ARBA" id="ARBA00022519"/>
    </source>
</evidence>
<dbReference type="GO" id="GO:0009425">
    <property type="term" value="C:bacterial-type flagellum basal body"/>
    <property type="evidence" value="ECO:0007669"/>
    <property type="project" value="UniProtKB-SubCell"/>
</dbReference>
<dbReference type="GO" id="GO:0071978">
    <property type="term" value="P:bacterial-type flagellum-dependent swarming motility"/>
    <property type="evidence" value="ECO:0007669"/>
    <property type="project" value="TreeGrafter"/>
</dbReference>
<protein>
    <recommendedName>
        <fullName evidence="4">Flagellar motor switch protein FliM</fullName>
    </recommendedName>
</protein>
<keyword evidence="12" id="KW-0966">Cell projection</keyword>
<dbReference type="Pfam" id="PF02154">
    <property type="entry name" value="FliM"/>
    <property type="match status" value="1"/>
</dbReference>
<dbReference type="Pfam" id="PF01052">
    <property type="entry name" value="FliMN_C"/>
    <property type="match status" value="1"/>
</dbReference>
<evidence type="ECO:0000313" key="12">
    <source>
        <dbReference type="EMBL" id="VAW60277.1"/>
    </source>
</evidence>
<evidence type="ECO:0000256" key="10">
    <source>
        <dbReference type="ARBA" id="ARBA00023143"/>
    </source>
</evidence>
<dbReference type="InterPro" id="IPR001689">
    <property type="entry name" value="Flag_FliM"/>
</dbReference>
<dbReference type="EMBL" id="UOFG01000117">
    <property type="protein sequence ID" value="VAW60277.1"/>
    <property type="molecule type" value="Genomic_DNA"/>
</dbReference>
<evidence type="ECO:0000256" key="3">
    <source>
        <dbReference type="ARBA" id="ARBA00011049"/>
    </source>
</evidence>
<evidence type="ECO:0000256" key="8">
    <source>
        <dbReference type="ARBA" id="ARBA00022779"/>
    </source>
</evidence>
<keyword evidence="12" id="KW-0282">Flagellum</keyword>
<dbReference type="SUPFAM" id="SSF103039">
    <property type="entry name" value="CheC-like"/>
    <property type="match status" value="1"/>
</dbReference>
<evidence type="ECO:0000256" key="9">
    <source>
        <dbReference type="ARBA" id="ARBA00023136"/>
    </source>
</evidence>
<dbReference type="InterPro" id="IPR036429">
    <property type="entry name" value="SpoA-like_sf"/>
</dbReference>
<dbReference type="InterPro" id="IPR001543">
    <property type="entry name" value="FliN-like_C"/>
</dbReference>
<dbReference type="CDD" id="cd17908">
    <property type="entry name" value="FliM"/>
    <property type="match status" value="1"/>
</dbReference>
<proteinExistence type="inferred from homology"/>
<dbReference type="InterPro" id="IPR028976">
    <property type="entry name" value="CheC-like_sf"/>
</dbReference>
<dbReference type="PANTHER" id="PTHR30034">
    <property type="entry name" value="FLAGELLAR MOTOR SWITCH PROTEIN FLIM"/>
    <property type="match status" value="1"/>
</dbReference>
<keyword evidence="9" id="KW-0472">Membrane</keyword>
<evidence type="ECO:0000259" key="11">
    <source>
        <dbReference type="Pfam" id="PF01052"/>
    </source>
</evidence>
<name>A0A3B0XBC3_9ZZZZ</name>
<dbReference type="SUPFAM" id="SSF101801">
    <property type="entry name" value="Surface presentation of antigens (SPOA)"/>
    <property type="match status" value="1"/>
</dbReference>
<reference evidence="12" key="1">
    <citation type="submission" date="2018-06" db="EMBL/GenBank/DDBJ databases">
        <authorList>
            <person name="Zhirakovskaya E."/>
        </authorList>
    </citation>
    <scope>NUCLEOTIDE SEQUENCE</scope>
</reference>
<evidence type="ECO:0000256" key="5">
    <source>
        <dbReference type="ARBA" id="ARBA00022475"/>
    </source>
</evidence>
<keyword evidence="8" id="KW-0283">Flagellar rotation</keyword>
<dbReference type="GO" id="GO:0005886">
    <property type="term" value="C:plasma membrane"/>
    <property type="evidence" value="ECO:0007669"/>
    <property type="project" value="UniProtKB-SubCell"/>
</dbReference>
<keyword evidence="5" id="KW-1003">Cell membrane</keyword>
<evidence type="ECO:0000256" key="6">
    <source>
        <dbReference type="ARBA" id="ARBA00022500"/>
    </source>
</evidence>
<sequence>MATADVLSQDEIDALLHGVDDGDVETDSDEDLNDGTARSFDFNSQERIVRGRLPTLEMINERFARNFRVSMFNLLRRQAEISVGGVQMMKFAEYVHSLYVPTSLNIIKVEPLKGAALFVIDPKLVFIVVDNFFGGEGRFYNKIEGREFTPTEQRVISMLLEQIFKDLENAWKPVKPLKMEYQSSEVNPHLANIVSPTEVVVISTFRVDLEGGGGDLHVTFPYSMIEPIRDLLDAGVQADMSEVDDRWRLSLRDEIFESKVEVKSYLTEVEVNLSDINNLKVGDVIPFDMPEKVTLEAEEIPLFRGSLGVSRGNAAIKVIERVTRPELNFIVETGE</sequence>
<comment type="subcellular location">
    <subcellularLocation>
        <location evidence="1">Bacterial flagellum basal body</location>
    </subcellularLocation>
    <subcellularLocation>
        <location evidence="2">Cell inner membrane</location>
        <topology evidence="2">Peripheral membrane protein</topology>
    </subcellularLocation>
</comment>
<dbReference type="PIRSF" id="PIRSF002888">
    <property type="entry name" value="FliM"/>
    <property type="match status" value="1"/>
</dbReference>
<keyword evidence="10" id="KW-0975">Bacterial flagellum</keyword>